<dbReference type="GO" id="GO:0008652">
    <property type="term" value="P:amino acid biosynthetic process"/>
    <property type="evidence" value="ECO:0007669"/>
    <property type="project" value="UniProtKB-ARBA"/>
</dbReference>
<dbReference type="EC" id="2.6.1.21" evidence="4"/>
<keyword evidence="6 13" id="KW-0032">Aminotransferase</keyword>
<dbReference type="AlphaFoldDB" id="A0A3S0CDL5"/>
<sequence>MYFFKNEFIPAHDVHISPNDRGYYFGDGIYEVFRVYHGELYECDAHMDRLERTALEVKLTLPYSREQFVNILRELISRNSLTEGTVYLQITRGEASRAHPFPQTAEPVTLAYCNEVPRPLATIQHGIRAVTQPDIRWLRCDLKTLNLLPNVLAKQAALDRGVQEVILHREGIVTECSASNLMIVSQGELLTHPANNLILHGITRLVVLRIARSLSIPVREEAFTTDALLQADEAFITGTTMEITPVVEIDGRPIAGGTPGPIARQLQAEFERTFTK</sequence>
<name>A0A3S0CDL5_9BACL</name>
<protein>
    <recommendedName>
        <fullName evidence="5">D-alanine aminotransferase</fullName>
        <ecNumber evidence="4">2.6.1.21</ecNumber>
    </recommendedName>
    <alternativeName>
        <fullName evidence="11">D-amino acid aminotransferase</fullName>
    </alternativeName>
    <alternativeName>
        <fullName evidence="9">D-amino acid transaminase</fullName>
    </alternativeName>
    <alternativeName>
        <fullName evidence="10">D-aspartate aminotransferase</fullName>
    </alternativeName>
</protein>
<dbReference type="GO" id="GO:0046416">
    <property type="term" value="P:D-amino acid metabolic process"/>
    <property type="evidence" value="ECO:0007669"/>
    <property type="project" value="InterPro"/>
</dbReference>
<evidence type="ECO:0000256" key="5">
    <source>
        <dbReference type="ARBA" id="ARBA00021779"/>
    </source>
</evidence>
<evidence type="ECO:0000313" key="14">
    <source>
        <dbReference type="Proteomes" id="UP000276128"/>
    </source>
</evidence>
<evidence type="ECO:0000313" key="13">
    <source>
        <dbReference type="EMBL" id="RTE10350.1"/>
    </source>
</evidence>
<evidence type="ECO:0000256" key="4">
    <source>
        <dbReference type="ARBA" id="ARBA00012874"/>
    </source>
</evidence>
<comment type="subunit">
    <text evidence="3">Homodimer.</text>
</comment>
<dbReference type="Gene3D" id="3.30.470.10">
    <property type="match status" value="1"/>
</dbReference>
<comment type="similarity">
    <text evidence="2">Belongs to the class-IV pyridoxal-phosphate-dependent aminotransferase family.</text>
</comment>
<dbReference type="GO" id="GO:0005829">
    <property type="term" value="C:cytosol"/>
    <property type="evidence" value="ECO:0007669"/>
    <property type="project" value="TreeGrafter"/>
</dbReference>
<keyword evidence="7 13" id="KW-0808">Transferase</keyword>
<dbReference type="Pfam" id="PF01063">
    <property type="entry name" value="Aminotran_4"/>
    <property type="match status" value="1"/>
</dbReference>
<dbReference type="PANTHER" id="PTHR42743">
    <property type="entry name" value="AMINO-ACID AMINOTRANSFERASE"/>
    <property type="match status" value="1"/>
</dbReference>
<gene>
    <name evidence="13" type="primary">dat</name>
    <name evidence="13" type="ORF">EJQ19_07575</name>
</gene>
<keyword evidence="8" id="KW-0663">Pyridoxal phosphate</keyword>
<comment type="caution">
    <text evidence="13">The sequence shown here is derived from an EMBL/GenBank/DDBJ whole genome shotgun (WGS) entry which is preliminary data.</text>
</comment>
<dbReference type="RefSeq" id="WP_126140603.1">
    <property type="nucleotide sequence ID" value="NZ_RXHU01000019.1"/>
</dbReference>
<dbReference type="GO" id="GO:0047810">
    <property type="term" value="F:D-alanine-2-oxoglutarate aminotransferase activity"/>
    <property type="evidence" value="ECO:0007669"/>
    <property type="project" value="UniProtKB-EC"/>
</dbReference>
<evidence type="ECO:0000256" key="9">
    <source>
        <dbReference type="ARBA" id="ARBA00030138"/>
    </source>
</evidence>
<evidence type="ECO:0000256" key="6">
    <source>
        <dbReference type="ARBA" id="ARBA00022576"/>
    </source>
</evidence>
<dbReference type="Gene3D" id="3.20.10.10">
    <property type="entry name" value="D-amino Acid Aminotransferase, subunit A, domain 2"/>
    <property type="match status" value="1"/>
</dbReference>
<evidence type="ECO:0000256" key="8">
    <source>
        <dbReference type="ARBA" id="ARBA00022898"/>
    </source>
</evidence>
<evidence type="ECO:0000256" key="11">
    <source>
        <dbReference type="ARBA" id="ARBA00033391"/>
    </source>
</evidence>
<dbReference type="EMBL" id="RXHU01000019">
    <property type="protein sequence ID" value="RTE10350.1"/>
    <property type="molecule type" value="Genomic_DNA"/>
</dbReference>
<accession>A0A3S0CDL5</accession>
<dbReference type="GO" id="GO:0030170">
    <property type="term" value="F:pyridoxal phosphate binding"/>
    <property type="evidence" value="ECO:0007669"/>
    <property type="project" value="InterPro"/>
</dbReference>
<dbReference type="InterPro" id="IPR043131">
    <property type="entry name" value="BCAT-like_N"/>
</dbReference>
<dbReference type="InterPro" id="IPR050571">
    <property type="entry name" value="Class-IV_PLP-Dep_Aminotrnsfr"/>
</dbReference>
<dbReference type="FunFam" id="3.20.10.10:FF:000002">
    <property type="entry name" value="D-alanine aminotransferase"/>
    <property type="match status" value="1"/>
</dbReference>
<evidence type="ECO:0000256" key="12">
    <source>
        <dbReference type="ARBA" id="ARBA00047911"/>
    </source>
</evidence>
<dbReference type="InterPro" id="IPR036038">
    <property type="entry name" value="Aminotransferase-like"/>
</dbReference>
<dbReference type="InterPro" id="IPR001544">
    <property type="entry name" value="Aminotrans_IV"/>
</dbReference>
<evidence type="ECO:0000256" key="2">
    <source>
        <dbReference type="ARBA" id="ARBA00009320"/>
    </source>
</evidence>
<dbReference type="Proteomes" id="UP000276128">
    <property type="component" value="Unassembled WGS sequence"/>
</dbReference>
<dbReference type="GO" id="GO:0046394">
    <property type="term" value="P:carboxylic acid biosynthetic process"/>
    <property type="evidence" value="ECO:0007669"/>
    <property type="project" value="UniProtKB-ARBA"/>
</dbReference>
<dbReference type="OrthoDB" id="9805628at2"/>
<dbReference type="NCBIfam" id="TIGR01121">
    <property type="entry name" value="D_amino_aminoT"/>
    <property type="match status" value="1"/>
</dbReference>
<evidence type="ECO:0000256" key="1">
    <source>
        <dbReference type="ARBA" id="ARBA00001933"/>
    </source>
</evidence>
<dbReference type="InterPro" id="IPR005784">
    <property type="entry name" value="D_amino_transT"/>
</dbReference>
<reference evidence="13 14" key="1">
    <citation type="submission" date="2018-12" db="EMBL/GenBank/DDBJ databases">
        <title>Bacillus ochoae sp. nov., Paenibacillus whitsoniae sp. nov., Paenibacillus spiritus sp. nov. Isolated from the Mars Exploration Rover during spacecraft assembly.</title>
        <authorList>
            <person name="Seuylemezian A."/>
            <person name="Vaishampayan P."/>
        </authorList>
    </citation>
    <scope>NUCLEOTIDE SEQUENCE [LARGE SCALE GENOMIC DNA]</scope>
    <source>
        <strain evidence="13 14">MER 54</strain>
    </source>
</reference>
<keyword evidence="14" id="KW-1185">Reference proteome</keyword>
<comment type="cofactor">
    <cofactor evidence="1">
        <name>pyridoxal 5'-phosphate</name>
        <dbReference type="ChEBI" id="CHEBI:597326"/>
    </cofactor>
</comment>
<dbReference type="InterPro" id="IPR043132">
    <property type="entry name" value="BCAT-like_C"/>
</dbReference>
<evidence type="ECO:0000256" key="7">
    <source>
        <dbReference type="ARBA" id="ARBA00022679"/>
    </source>
</evidence>
<dbReference type="CDD" id="cd01558">
    <property type="entry name" value="D-AAT_like"/>
    <property type="match status" value="1"/>
</dbReference>
<evidence type="ECO:0000256" key="10">
    <source>
        <dbReference type="ARBA" id="ARBA00033316"/>
    </source>
</evidence>
<organism evidence="13 14">
    <name type="scientific">Paenibacillus whitsoniae</name>
    <dbReference type="NCBI Taxonomy" id="2496558"/>
    <lineage>
        <taxon>Bacteria</taxon>
        <taxon>Bacillati</taxon>
        <taxon>Bacillota</taxon>
        <taxon>Bacilli</taxon>
        <taxon>Bacillales</taxon>
        <taxon>Paenibacillaceae</taxon>
        <taxon>Paenibacillus</taxon>
    </lineage>
</organism>
<evidence type="ECO:0000256" key="3">
    <source>
        <dbReference type="ARBA" id="ARBA00011738"/>
    </source>
</evidence>
<dbReference type="PANTHER" id="PTHR42743:SF10">
    <property type="entry name" value="D-ALANINE AMINOTRANSFERASE"/>
    <property type="match status" value="1"/>
</dbReference>
<comment type="catalytic activity">
    <reaction evidence="12">
        <text>D-alanine + 2-oxoglutarate = D-glutamate + pyruvate</text>
        <dbReference type="Rhea" id="RHEA:15869"/>
        <dbReference type="ChEBI" id="CHEBI:15361"/>
        <dbReference type="ChEBI" id="CHEBI:16810"/>
        <dbReference type="ChEBI" id="CHEBI:29986"/>
        <dbReference type="ChEBI" id="CHEBI:57416"/>
        <dbReference type="EC" id="2.6.1.21"/>
    </reaction>
</comment>
<dbReference type="SUPFAM" id="SSF56752">
    <property type="entry name" value="D-aminoacid aminotransferase-like PLP-dependent enzymes"/>
    <property type="match status" value="1"/>
</dbReference>
<proteinExistence type="inferred from homology"/>